<dbReference type="PANTHER" id="PTHR44846">
    <property type="entry name" value="MANNOSYL-D-GLYCERATE TRANSPORT/METABOLISM SYSTEM REPRESSOR MNGR-RELATED"/>
    <property type="match status" value="1"/>
</dbReference>
<dbReference type="EMBL" id="BAABIB010000084">
    <property type="protein sequence ID" value="GAA5169110.1"/>
    <property type="molecule type" value="Genomic_DNA"/>
</dbReference>
<sequence length="88" mass="9998">MIMAKGFDPTKHDHLYKMLANHLSDRIESGELPENRPPPSKCRLAYEYEVSIGTVRHAIRILRDRGLIIPVPGKGFQVRTRQKFGANG</sequence>
<evidence type="ECO:0000259" key="4">
    <source>
        <dbReference type="PROSITE" id="PS50949"/>
    </source>
</evidence>
<dbReference type="Gene3D" id="1.10.10.10">
    <property type="entry name" value="Winged helix-like DNA-binding domain superfamily/Winged helix DNA-binding domain"/>
    <property type="match status" value="1"/>
</dbReference>
<keyword evidence="6" id="KW-1185">Reference proteome</keyword>
<dbReference type="CDD" id="cd07377">
    <property type="entry name" value="WHTH_GntR"/>
    <property type="match status" value="1"/>
</dbReference>
<dbReference type="Pfam" id="PF00392">
    <property type="entry name" value="GntR"/>
    <property type="match status" value="1"/>
</dbReference>
<dbReference type="SUPFAM" id="SSF46785">
    <property type="entry name" value="Winged helix' DNA-binding domain"/>
    <property type="match status" value="1"/>
</dbReference>
<reference evidence="6" key="1">
    <citation type="journal article" date="2019" name="Int. J. Syst. Evol. Microbiol.">
        <title>The Global Catalogue of Microorganisms (GCM) 10K type strain sequencing project: providing services to taxonomists for standard genome sequencing and annotation.</title>
        <authorList>
            <consortium name="The Broad Institute Genomics Platform"/>
            <consortium name="The Broad Institute Genome Sequencing Center for Infectious Disease"/>
            <person name="Wu L."/>
            <person name="Ma J."/>
        </authorList>
    </citation>
    <scope>NUCLEOTIDE SEQUENCE [LARGE SCALE GENOMIC DNA]</scope>
    <source>
        <strain evidence="6">JCM 18054</strain>
    </source>
</reference>
<gene>
    <name evidence="5" type="ORF">GCM10023214_45780</name>
</gene>
<protein>
    <recommendedName>
        <fullName evidence="4">HTH gntR-type domain-containing protein</fullName>
    </recommendedName>
</protein>
<evidence type="ECO:0000256" key="3">
    <source>
        <dbReference type="ARBA" id="ARBA00023163"/>
    </source>
</evidence>
<evidence type="ECO:0000313" key="5">
    <source>
        <dbReference type="EMBL" id="GAA5169110.1"/>
    </source>
</evidence>
<evidence type="ECO:0000256" key="2">
    <source>
        <dbReference type="ARBA" id="ARBA00023125"/>
    </source>
</evidence>
<evidence type="ECO:0000313" key="6">
    <source>
        <dbReference type="Proteomes" id="UP001500192"/>
    </source>
</evidence>
<keyword evidence="3" id="KW-0804">Transcription</keyword>
<dbReference type="Proteomes" id="UP001500192">
    <property type="component" value="Unassembled WGS sequence"/>
</dbReference>
<dbReference type="PROSITE" id="PS50949">
    <property type="entry name" value="HTH_GNTR"/>
    <property type="match status" value="1"/>
</dbReference>
<dbReference type="PANTHER" id="PTHR44846:SF17">
    <property type="entry name" value="GNTR-FAMILY TRANSCRIPTIONAL REGULATOR"/>
    <property type="match status" value="1"/>
</dbReference>
<accession>A0ABP9QXD3</accession>
<proteinExistence type="predicted"/>
<name>A0ABP9QXD3_9PSEU</name>
<feature type="domain" description="HTH gntR-type" evidence="4">
    <location>
        <begin position="13"/>
        <end position="81"/>
    </location>
</feature>
<comment type="caution">
    <text evidence="5">The sequence shown here is derived from an EMBL/GenBank/DDBJ whole genome shotgun (WGS) entry which is preliminary data.</text>
</comment>
<dbReference type="InterPro" id="IPR050679">
    <property type="entry name" value="Bact_HTH_transcr_reg"/>
</dbReference>
<keyword evidence="1" id="KW-0805">Transcription regulation</keyword>
<organism evidence="5 6">
    <name type="scientific">Amycolatopsis dongchuanensis</name>
    <dbReference type="NCBI Taxonomy" id="1070866"/>
    <lineage>
        <taxon>Bacteria</taxon>
        <taxon>Bacillati</taxon>
        <taxon>Actinomycetota</taxon>
        <taxon>Actinomycetes</taxon>
        <taxon>Pseudonocardiales</taxon>
        <taxon>Pseudonocardiaceae</taxon>
        <taxon>Amycolatopsis</taxon>
    </lineage>
</organism>
<evidence type="ECO:0000256" key="1">
    <source>
        <dbReference type="ARBA" id="ARBA00023015"/>
    </source>
</evidence>
<dbReference type="InterPro" id="IPR036388">
    <property type="entry name" value="WH-like_DNA-bd_sf"/>
</dbReference>
<dbReference type="SMART" id="SM00345">
    <property type="entry name" value="HTH_GNTR"/>
    <property type="match status" value="1"/>
</dbReference>
<dbReference type="InterPro" id="IPR000524">
    <property type="entry name" value="Tscrpt_reg_HTH_GntR"/>
</dbReference>
<keyword evidence="2" id="KW-0238">DNA-binding</keyword>
<dbReference type="InterPro" id="IPR036390">
    <property type="entry name" value="WH_DNA-bd_sf"/>
</dbReference>